<reference evidence="1 2" key="1">
    <citation type="journal article" date="2006" name="Science">
        <title>The genome of black cottonwood, Populus trichocarpa (Torr. &amp; Gray).</title>
        <authorList>
            <person name="Tuskan G.A."/>
            <person name="Difazio S."/>
            <person name="Jansson S."/>
            <person name="Bohlmann J."/>
            <person name="Grigoriev I."/>
            <person name="Hellsten U."/>
            <person name="Putnam N."/>
            <person name="Ralph S."/>
            <person name="Rombauts S."/>
            <person name="Salamov A."/>
            <person name="Schein J."/>
            <person name="Sterck L."/>
            <person name="Aerts A."/>
            <person name="Bhalerao R.R."/>
            <person name="Bhalerao R.P."/>
            <person name="Blaudez D."/>
            <person name="Boerjan W."/>
            <person name="Brun A."/>
            <person name="Brunner A."/>
            <person name="Busov V."/>
            <person name="Campbell M."/>
            <person name="Carlson J."/>
            <person name="Chalot M."/>
            <person name="Chapman J."/>
            <person name="Chen G.L."/>
            <person name="Cooper D."/>
            <person name="Coutinho P.M."/>
            <person name="Couturier J."/>
            <person name="Covert S."/>
            <person name="Cronk Q."/>
            <person name="Cunningham R."/>
            <person name="Davis J."/>
            <person name="Degroeve S."/>
            <person name="Dejardin A."/>
            <person name="Depamphilis C."/>
            <person name="Detter J."/>
            <person name="Dirks B."/>
            <person name="Dubchak I."/>
            <person name="Duplessis S."/>
            <person name="Ehlting J."/>
            <person name="Ellis B."/>
            <person name="Gendler K."/>
            <person name="Goodstein D."/>
            <person name="Gribskov M."/>
            <person name="Grimwood J."/>
            <person name="Groover A."/>
            <person name="Gunter L."/>
            <person name="Hamberger B."/>
            <person name="Heinze B."/>
            <person name="Helariutta Y."/>
            <person name="Henrissat B."/>
            <person name="Holligan D."/>
            <person name="Holt R."/>
            <person name="Huang W."/>
            <person name="Islam-Faridi N."/>
            <person name="Jones S."/>
            <person name="Jones-Rhoades M."/>
            <person name="Jorgensen R."/>
            <person name="Joshi C."/>
            <person name="Kangasjarvi J."/>
            <person name="Karlsson J."/>
            <person name="Kelleher C."/>
            <person name="Kirkpatrick R."/>
            <person name="Kirst M."/>
            <person name="Kohler A."/>
            <person name="Kalluri U."/>
            <person name="Larimer F."/>
            <person name="Leebens-Mack J."/>
            <person name="Leple J.C."/>
            <person name="Locascio P."/>
            <person name="Lou Y."/>
            <person name="Lucas S."/>
            <person name="Martin F."/>
            <person name="Montanini B."/>
            <person name="Napoli C."/>
            <person name="Nelson D.R."/>
            <person name="Nelson C."/>
            <person name="Nieminen K."/>
            <person name="Nilsson O."/>
            <person name="Pereda V."/>
            <person name="Peter G."/>
            <person name="Philippe R."/>
            <person name="Pilate G."/>
            <person name="Poliakov A."/>
            <person name="Razumovskaya J."/>
            <person name="Richardson P."/>
            <person name="Rinaldi C."/>
            <person name="Ritland K."/>
            <person name="Rouze P."/>
            <person name="Ryaboy D."/>
            <person name="Schmutz J."/>
            <person name="Schrader J."/>
            <person name="Segerman B."/>
            <person name="Shin H."/>
            <person name="Siddiqui A."/>
            <person name="Sterky F."/>
            <person name="Terry A."/>
            <person name="Tsai C.J."/>
            <person name="Uberbacher E."/>
            <person name="Unneberg P."/>
            <person name="Vahala J."/>
            <person name="Wall K."/>
            <person name="Wessler S."/>
            <person name="Yang G."/>
            <person name="Yin T."/>
            <person name="Douglas C."/>
            <person name="Marra M."/>
            <person name="Sandberg G."/>
            <person name="Van de Peer Y."/>
            <person name="Rokhsar D."/>
        </authorList>
    </citation>
    <scope>NUCLEOTIDE SEQUENCE [LARGE SCALE GENOMIC DNA]</scope>
    <source>
        <strain evidence="2">cv. Nisqually</strain>
    </source>
</reference>
<accession>A0A2K1ZAG4</accession>
<evidence type="ECO:0000313" key="2">
    <source>
        <dbReference type="Proteomes" id="UP000006729"/>
    </source>
</evidence>
<evidence type="ECO:0000313" key="1">
    <source>
        <dbReference type="EMBL" id="PNT22268.1"/>
    </source>
</evidence>
<name>A0A2K1ZAG4_POPTR</name>
<keyword evidence="2" id="KW-1185">Reference proteome</keyword>
<dbReference type="AlphaFoldDB" id="A0A2K1ZAG4"/>
<organism evidence="1 2">
    <name type="scientific">Populus trichocarpa</name>
    <name type="common">Western balsam poplar</name>
    <name type="synonym">Populus balsamifera subsp. trichocarpa</name>
    <dbReference type="NCBI Taxonomy" id="3694"/>
    <lineage>
        <taxon>Eukaryota</taxon>
        <taxon>Viridiplantae</taxon>
        <taxon>Streptophyta</taxon>
        <taxon>Embryophyta</taxon>
        <taxon>Tracheophyta</taxon>
        <taxon>Spermatophyta</taxon>
        <taxon>Magnoliopsida</taxon>
        <taxon>eudicotyledons</taxon>
        <taxon>Gunneridae</taxon>
        <taxon>Pentapetalae</taxon>
        <taxon>rosids</taxon>
        <taxon>fabids</taxon>
        <taxon>Malpighiales</taxon>
        <taxon>Salicaceae</taxon>
        <taxon>Saliceae</taxon>
        <taxon>Populus</taxon>
    </lineage>
</organism>
<dbReference type="EMBL" id="CM009297">
    <property type="protein sequence ID" value="PNT22268.1"/>
    <property type="molecule type" value="Genomic_DNA"/>
</dbReference>
<gene>
    <name evidence="1" type="ORF">POPTR_008G023600</name>
</gene>
<proteinExistence type="predicted"/>
<sequence length="119" mass="13925">MVEFNYRPFHAFLLHCNHDGNLLCCSYNYVGWEIENYNSNCTACYYPCNFFHVAAISPASGDFCIHIWTRNLQQKHETLVLINERLTISFVLSDRAFGHLCDYFHSCATTIIFYFQVFG</sequence>
<dbReference type="InParanoid" id="A0A2K1ZAG4"/>
<protein>
    <submittedName>
        <fullName evidence="1">Uncharacterized protein</fullName>
    </submittedName>
</protein>
<dbReference type="Proteomes" id="UP000006729">
    <property type="component" value="Chromosome 8"/>
</dbReference>